<dbReference type="Gene3D" id="3.30.565.10">
    <property type="entry name" value="Histidine kinase-like ATPase, C-terminal domain"/>
    <property type="match status" value="1"/>
</dbReference>
<feature type="transmembrane region" description="Helical" evidence="9">
    <location>
        <begin position="68"/>
        <end position="84"/>
    </location>
</feature>
<dbReference type="CDD" id="cd16917">
    <property type="entry name" value="HATPase_UhpB-NarQ-NarX-like"/>
    <property type="match status" value="1"/>
</dbReference>
<dbReference type="Pfam" id="PF07730">
    <property type="entry name" value="HisKA_3"/>
    <property type="match status" value="1"/>
</dbReference>
<keyword evidence="9" id="KW-0812">Transmembrane</keyword>
<evidence type="ECO:0000259" key="12">
    <source>
        <dbReference type="Pfam" id="PF23539"/>
    </source>
</evidence>
<dbReference type="SUPFAM" id="SSF55874">
    <property type="entry name" value="ATPase domain of HSP90 chaperone/DNA topoisomerase II/histidine kinase"/>
    <property type="match status" value="1"/>
</dbReference>
<evidence type="ECO:0000313" key="13">
    <source>
        <dbReference type="EMBL" id="QLY34907.1"/>
    </source>
</evidence>
<keyword evidence="3" id="KW-0597">Phosphoprotein</keyword>
<feature type="domain" description="DUF7134" evidence="12">
    <location>
        <begin position="2"/>
        <end position="136"/>
    </location>
</feature>
<dbReference type="Proteomes" id="UP000515512">
    <property type="component" value="Chromosome"/>
</dbReference>
<keyword evidence="4" id="KW-0808">Transferase</keyword>
<reference evidence="13 14" key="1">
    <citation type="submission" date="2020-07" db="EMBL/GenBank/DDBJ databases">
        <authorList>
            <person name="Zhuang K."/>
            <person name="Ran Y."/>
        </authorList>
    </citation>
    <scope>NUCLEOTIDE SEQUENCE [LARGE SCALE GENOMIC DNA]</scope>
    <source>
        <strain evidence="13 14">WCH-YHL-001</strain>
    </source>
</reference>
<gene>
    <name evidence="13" type="ORF">H0264_34935</name>
</gene>
<keyword evidence="9" id="KW-1133">Transmembrane helix</keyword>
<dbReference type="GO" id="GO:0000155">
    <property type="term" value="F:phosphorelay sensor kinase activity"/>
    <property type="evidence" value="ECO:0007669"/>
    <property type="project" value="InterPro"/>
</dbReference>
<keyword evidence="6 13" id="KW-0418">Kinase</keyword>
<dbReference type="InterPro" id="IPR055558">
    <property type="entry name" value="DUF7134"/>
</dbReference>
<dbReference type="AlphaFoldDB" id="A0A7D6ZNI5"/>
<evidence type="ECO:0000256" key="1">
    <source>
        <dbReference type="ARBA" id="ARBA00000085"/>
    </source>
</evidence>
<dbReference type="InterPro" id="IPR003594">
    <property type="entry name" value="HATPase_dom"/>
</dbReference>
<keyword evidence="5" id="KW-0547">Nucleotide-binding</keyword>
<evidence type="ECO:0000256" key="9">
    <source>
        <dbReference type="SAM" id="Phobius"/>
    </source>
</evidence>
<name>A0A7D6ZNI5_9NOCA</name>
<dbReference type="PANTHER" id="PTHR24421">
    <property type="entry name" value="NITRATE/NITRITE SENSOR PROTEIN NARX-RELATED"/>
    <property type="match status" value="1"/>
</dbReference>
<dbReference type="Gene3D" id="1.20.5.1930">
    <property type="match status" value="1"/>
</dbReference>
<feature type="domain" description="Signal transduction histidine kinase subgroup 3 dimerisation and phosphoacceptor" evidence="11">
    <location>
        <begin position="153"/>
        <end position="218"/>
    </location>
</feature>
<dbReference type="KEGG" id="nhu:H0264_34935"/>
<dbReference type="Pfam" id="PF23539">
    <property type="entry name" value="DUF7134"/>
    <property type="match status" value="1"/>
</dbReference>
<keyword evidence="9" id="KW-0472">Membrane</keyword>
<evidence type="ECO:0000256" key="3">
    <source>
        <dbReference type="ARBA" id="ARBA00022553"/>
    </source>
</evidence>
<dbReference type="InterPro" id="IPR011712">
    <property type="entry name" value="Sig_transdc_His_kin_sub3_dim/P"/>
</dbReference>
<evidence type="ECO:0000256" key="5">
    <source>
        <dbReference type="ARBA" id="ARBA00022741"/>
    </source>
</evidence>
<protein>
    <recommendedName>
        <fullName evidence="2">histidine kinase</fullName>
        <ecNumber evidence="2">2.7.13.3</ecNumber>
    </recommendedName>
</protein>
<keyword evidence="14" id="KW-1185">Reference proteome</keyword>
<proteinExistence type="predicted"/>
<evidence type="ECO:0000256" key="7">
    <source>
        <dbReference type="ARBA" id="ARBA00022840"/>
    </source>
</evidence>
<dbReference type="GO" id="GO:0046983">
    <property type="term" value="F:protein dimerization activity"/>
    <property type="evidence" value="ECO:0007669"/>
    <property type="project" value="InterPro"/>
</dbReference>
<organism evidence="13 14">
    <name type="scientific">Nocardia huaxiensis</name>
    <dbReference type="NCBI Taxonomy" id="2755382"/>
    <lineage>
        <taxon>Bacteria</taxon>
        <taxon>Bacillati</taxon>
        <taxon>Actinomycetota</taxon>
        <taxon>Actinomycetes</taxon>
        <taxon>Mycobacteriales</taxon>
        <taxon>Nocardiaceae</taxon>
        <taxon>Nocardia</taxon>
    </lineage>
</organism>
<evidence type="ECO:0000256" key="4">
    <source>
        <dbReference type="ARBA" id="ARBA00022679"/>
    </source>
</evidence>
<keyword evidence="7" id="KW-0067">ATP-binding</keyword>
<dbReference type="GO" id="GO:0016020">
    <property type="term" value="C:membrane"/>
    <property type="evidence" value="ECO:0007669"/>
    <property type="project" value="InterPro"/>
</dbReference>
<feature type="transmembrane region" description="Helical" evidence="9">
    <location>
        <begin position="42"/>
        <end position="61"/>
    </location>
</feature>
<evidence type="ECO:0000256" key="8">
    <source>
        <dbReference type="ARBA" id="ARBA00023012"/>
    </source>
</evidence>
<dbReference type="InterPro" id="IPR050482">
    <property type="entry name" value="Sensor_HK_TwoCompSys"/>
</dbReference>
<comment type="catalytic activity">
    <reaction evidence="1">
        <text>ATP + protein L-histidine = ADP + protein N-phospho-L-histidine.</text>
        <dbReference type="EC" id="2.7.13.3"/>
    </reaction>
</comment>
<dbReference type="EMBL" id="CP059399">
    <property type="protein sequence ID" value="QLY34907.1"/>
    <property type="molecule type" value="Genomic_DNA"/>
</dbReference>
<evidence type="ECO:0000256" key="2">
    <source>
        <dbReference type="ARBA" id="ARBA00012438"/>
    </source>
</evidence>
<dbReference type="PANTHER" id="PTHR24421:SF10">
    <property type="entry name" value="NITRATE_NITRITE SENSOR PROTEIN NARQ"/>
    <property type="match status" value="1"/>
</dbReference>
<evidence type="ECO:0000313" key="14">
    <source>
        <dbReference type="Proteomes" id="UP000515512"/>
    </source>
</evidence>
<feature type="domain" description="Histidine kinase/HSP90-like ATPase" evidence="10">
    <location>
        <begin position="268"/>
        <end position="353"/>
    </location>
</feature>
<dbReference type="Pfam" id="PF02518">
    <property type="entry name" value="HATPase_c"/>
    <property type="match status" value="1"/>
</dbReference>
<dbReference type="EC" id="2.7.13.3" evidence="2"/>
<evidence type="ECO:0000259" key="10">
    <source>
        <dbReference type="Pfam" id="PF02518"/>
    </source>
</evidence>
<evidence type="ECO:0000259" key="11">
    <source>
        <dbReference type="Pfam" id="PF07730"/>
    </source>
</evidence>
<evidence type="ECO:0000256" key="6">
    <source>
        <dbReference type="ARBA" id="ARBA00022777"/>
    </source>
</evidence>
<accession>A0A7D6ZNI5</accession>
<dbReference type="GO" id="GO:0005524">
    <property type="term" value="F:ATP binding"/>
    <property type="evidence" value="ECO:0007669"/>
    <property type="project" value="UniProtKB-KW"/>
</dbReference>
<feature type="transmembrane region" description="Helical" evidence="9">
    <location>
        <begin position="90"/>
        <end position="107"/>
    </location>
</feature>
<keyword evidence="8" id="KW-0902">Two-component regulatory system</keyword>
<sequence length="357" mass="37673">MDTLLAVTLTALTVVGMPTSDRTSWPAVILAALSTAPVVVRSYAPVACVVIISGAVVAYLLLGHGGDFPLYGIGLLVGMFSVAQHRPTRVAAIIWVLALAAALFAYLPTAAGLSWPDAVNAVLQTVGAWALGDAFRRWAERADQRAAQAAAEERARIARELHDIVAHHISVISLQAGVAEYVLDSDPRAARTALTAIADSGGQALAEMRRMLAVLRTDPDDHADYHPQPGLAQLNELADRTRAAGLPIELIRTGRARPLPPGMDLCAYRIAQEALTNVLKHAGPAAARIYLDYGEHTLTVRVIDNGHACVPSTSSAVPQGISGMRERAELYGGVLTAGPRTSGGFAVELRLPTSGVR</sequence>
<dbReference type="InterPro" id="IPR036890">
    <property type="entry name" value="HATPase_C_sf"/>
</dbReference>